<evidence type="ECO:0000256" key="2">
    <source>
        <dbReference type="SAM" id="Phobius"/>
    </source>
</evidence>
<evidence type="ECO:0000256" key="1">
    <source>
        <dbReference type="SAM" id="Coils"/>
    </source>
</evidence>
<keyword evidence="2" id="KW-0812">Transmembrane</keyword>
<dbReference type="Proteomes" id="UP001193081">
    <property type="component" value="Unassembled WGS sequence"/>
</dbReference>
<dbReference type="EMBL" id="SIJK02000030">
    <property type="protein sequence ID" value="MBP1467223.1"/>
    <property type="molecule type" value="Genomic_DNA"/>
</dbReference>
<keyword evidence="2" id="KW-0472">Membrane</keyword>
<organism evidence="3 4">
    <name type="scientific">Candidatus Chloroploca mongolica</name>
    <dbReference type="NCBI Taxonomy" id="2528176"/>
    <lineage>
        <taxon>Bacteria</taxon>
        <taxon>Bacillati</taxon>
        <taxon>Chloroflexota</taxon>
        <taxon>Chloroflexia</taxon>
        <taxon>Chloroflexales</taxon>
        <taxon>Chloroflexineae</taxon>
        <taxon>Oscillochloridaceae</taxon>
        <taxon>Candidatus Chloroploca</taxon>
    </lineage>
</organism>
<feature type="transmembrane region" description="Helical" evidence="2">
    <location>
        <begin position="226"/>
        <end position="249"/>
    </location>
</feature>
<keyword evidence="1" id="KW-0175">Coiled coil</keyword>
<keyword evidence="4" id="KW-1185">Reference proteome</keyword>
<evidence type="ECO:0000313" key="4">
    <source>
        <dbReference type="Proteomes" id="UP001193081"/>
    </source>
</evidence>
<reference evidence="3 4" key="1">
    <citation type="submission" date="2021-03" db="EMBL/GenBank/DDBJ databases">
        <authorList>
            <person name="Grouzdev D.S."/>
        </authorList>
    </citation>
    <scope>NUCLEOTIDE SEQUENCE [LARGE SCALE GENOMIC DNA]</scope>
    <source>
        <strain evidence="3 4">M50-1</strain>
    </source>
</reference>
<accession>A0ABS4DCQ3</accession>
<feature type="coiled-coil region" evidence="1">
    <location>
        <begin position="52"/>
        <end position="135"/>
    </location>
</feature>
<comment type="caution">
    <text evidence="3">The sequence shown here is derived from an EMBL/GenBank/DDBJ whole genome shotgun (WGS) entry which is preliminary data.</text>
</comment>
<evidence type="ECO:0000313" key="3">
    <source>
        <dbReference type="EMBL" id="MBP1467223.1"/>
    </source>
</evidence>
<keyword evidence="2" id="KW-1133">Transmembrane helix</keyword>
<proteinExistence type="predicted"/>
<name>A0ABS4DCQ3_9CHLR</name>
<gene>
    <name evidence="3" type="ORF">EYB53_016035</name>
</gene>
<protein>
    <submittedName>
        <fullName evidence="3">Uncharacterized protein</fullName>
    </submittedName>
</protein>
<dbReference type="RefSeq" id="WP_135479439.1">
    <property type="nucleotide sequence ID" value="NZ_SIJK02000030.1"/>
</dbReference>
<sequence length="264" mass="29640">MALLRRIFAGILFVLALLTFLLAATGTIGAWIAKATVDETTLAMVDVITDYLDLAIQTIDTLDSNVAEVEERLRLVQTSLAFLRTERANGPVAQQMQQVVTEELQPALEQLTSRAQRLREGLERFNQRIEQLNQLPFLDVPTLANPLTTLDSEITAARDQTRLVRTAIETRDNVLLQSATDRLEERLSQVRATLAEGRERTSTVQLALIDVRQALTFWSTVSTTTISALLVLFALGQLSLAAHAWGWMFGRQREERSTRPARRR</sequence>